<evidence type="ECO:0000313" key="1">
    <source>
        <dbReference type="EMBL" id="MEP1060172.1"/>
    </source>
</evidence>
<accession>A0ABV0KLP7</accession>
<name>A0ABV0KLP7_9CYAN</name>
<proteinExistence type="predicted"/>
<dbReference type="Proteomes" id="UP001476950">
    <property type="component" value="Unassembled WGS sequence"/>
</dbReference>
<reference evidence="1 2" key="1">
    <citation type="submission" date="2022-04" db="EMBL/GenBank/DDBJ databases">
        <title>Positive selection, recombination, and allopatry shape intraspecific diversity of widespread and dominant cyanobacteria.</title>
        <authorList>
            <person name="Wei J."/>
            <person name="Shu W."/>
            <person name="Hu C."/>
        </authorList>
    </citation>
    <scope>NUCLEOTIDE SEQUENCE [LARGE SCALE GENOMIC DNA]</scope>
    <source>
        <strain evidence="1 2">AS-A4</strain>
    </source>
</reference>
<comment type="caution">
    <text evidence="1">The sequence shown here is derived from an EMBL/GenBank/DDBJ whole genome shotgun (WGS) entry which is preliminary data.</text>
</comment>
<sequence>MLPWLNCDRYIPPAHDLETLLTYPPDSLGYIDATQMKKTGFDPNLHVGMMAASDAHYVELRLSQTHDL</sequence>
<organism evidence="1 2">
    <name type="scientific">Stenomitos frigidus AS-A4</name>
    <dbReference type="NCBI Taxonomy" id="2933935"/>
    <lineage>
        <taxon>Bacteria</taxon>
        <taxon>Bacillati</taxon>
        <taxon>Cyanobacteriota</taxon>
        <taxon>Cyanophyceae</taxon>
        <taxon>Leptolyngbyales</taxon>
        <taxon>Leptolyngbyaceae</taxon>
        <taxon>Stenomitos</taxon>
    </lineage>
</organism>
<gene>
    <name evidence="1" type="ORF">NDI38_17190</name>
</gene>
<keyword evidence="2" id="KW-1185">Reference proteome</keyword>
<dbReference type="RefSeq" id="WP_242033530.1">
    <property type="nucleotide sequence ID" value="NZ_JAMPLM010000015.1"/>
</dbReference>
<protein>
    <submittedName>
        <fullName evidence="1">Uncharacterized protein</fullName>
    </submittedName>
</protein>
<evidence type="ECO:0000313" key="2">
    <source>
        <dbReference type="Proteomes" id="UP001476950"/>
    </source>
</evidence>
<dbReference type="EMBL" id="JAMPLM010000015">
    <property type="protein sequence ID" value="MEP1060172.1"/>
    <property type="molecule type" value="Genomic_DNA"/>
</dbReference>